<proteinExistence type="predicted"/>
<dbReference type="PANTHER" id="PTHR34070">
    <property type="entry name" value="ARMADILLO-TYPE FOLD"/>
    <property type="match status" value="1"/>
</dbReference>
<accession>A0A7G7CSP1</accession>
<organism evidence="1 2">
    <name type="scientific">Corynebacterium incognita</name>
    <dbReference type="NCBI Taxonomy" id="2754725"/>
    <lineage>
        <taxon>Bacteria</taxon>
        <taxon>Bacillati</taxon>
        <taxon>Actinomycetota</taxon>
        <taxon>Actinomycetes</taxon>
        <taxon>Mycobacteriales</taxon>
        <taxon>Corynebacteriaceae</taxon>
        <taxon>Corynebacterium</taxon>
    </lineage>
</organism>
<dbReference type="KEGG" id="cik:H0194_09355"/>
<dbReference type="InterPro" id="IPR014825">
    <property type="entry name" value="DNA_alkylation"/>
</dbReference>
<dbReference type="PANTHER" id="PTHR34070:SF1">
    <property type="entry name" value="DNA ALKYLATION REPAIR PROTEIN"/>
    <property type="match status" value="1"/>
</dbReference>
<name>A0A7G7CSP1_9CORY</name>
<sequence length="211" mass="24080">MAGYMQDLFPFLGIDSTRRRQAVKDLLARRPLDWELVDDCWDEPEREFQYVAVDHLRRQTLPAAELDTLKVLITSKSWWDTVDHLAKVAGTSLRTEPDAARPILASWATDPDLWVRRVGVLCQLGFAKDGVLDKDLLTQAIAANLATSPTCLRWEEHPFAGPGPKFFIEKAIGWALRDVAHHDPDWVQEFCRAYHADLSPLSRREALKNLH</sequence>
<dbReference type="Proteomes" id="UP000515743">
    <property type="component" value="Chromosome"/>
</dbReference>
<dbReference type="Gene3D" id="1.20.1660.10">
    <property type="entry name" value="Hypothetical protein (EF3068)"/>
    <property type="match status" value="1"/>
</dbReference>
<protein>
    <submittedName>
        <fullName evidence="1">DNA alkylation repair protein</fullName>
    </submittedName>
</protein>
<keyword evidence="2" id="KW-1185">Reference proteome</keyword>
<reference evidence="1 2" key="1">
    <citation type="submission" date="2020-07" db="EMBL/GenBank/DDBJ databases">
        <title>Complete genome and description of Corynebacterium incognita strain Marseille-Q3630 sp. nov.</title>
        <authorList>
            <person name="Boxberger M."/>
        </authorList>
    </citation>
    <scope>NUCLEOTIDE SEQUENCE [LARGE SCALE GENOMIC DNA]</scope>
    <source>
        <strain evidence="1 2">Marseille-Q3630</strain>
    </source>
</reference>
<evidence type="ECO:0000313" key="1">
    <source>
        <dbReference type="EMBL" id="QNE90607.1"/>
    </source>
</evidence>
<dbReference type="Pfam" id="PF08713">
    <property type="entry name" value="DNA_alkylation"/>
    <property type="match status" value="1"/>
</dbReference>
<dbReference type="AlphaFoldDB" id="A0A7G7CSP1"/>
<dbReference type="SUPFAM" id="SSF48371">
    <property type="entry name" value="ARM repeat"/>
    <property type="match status" value="1"/>
</dbReference>
<dbReference type="EMBL" id="CP059404">
    <property type="protein sequence ID" value="QNE90607.1"/>
    <property type="molecule type" value="Genomic_DNA"/>
</dbReference>
<dbReference type="CDD" id="cd07064">
    <property type="entry name" value="AlkD_like_1"/>
    <property type="match status" value="1"/>
</dbReference>
<gene>
    <name evidence="1" type="ORF">H0194_09355</name>
</gene>
<evidence type="ECO:0000313" key="2">
    <source>
        <dbReference type="Proteomes" id="UP000515743"/>
    </source>
</evidence>
<dbReference type="InterPro" id="IPR016024">
    <property type="entry name" value="ARM-type_fold"/>
</dbReference>
<dbReference type="Gene3D" id="1.25.40.290">
    <property type="entry name" value="ARM repeat domains"/>
    <property type="match status" value="1"/>
</dbReference>